<name>A0A2P2N4P0_RHIMU</name>
<dbReference type="EMBL" id="GGEC01056965">
    <property type="protein sequence ID" value="MBX37449.1"/>
    <property type="molecule type" value="Transcribed_RNA"/>
</dbReference>
<protein>
    <submittedName>
        <fullName evidence="1">Uncharacterized protein</fullName>
    </submittedName>
</protein>
<proteinExistence type="predicted"/>
<evidence type="ECO:0000313" key="1">
    <source>
        <dbReference type="EMBL" id="MBX37449.1"/>
    </source>
</evidence>
<accession>A0A2P2N4P0</accession>
<sequence>MNGKIVVVAFVLLWC</sequence>
<organism evidence="1">
    <name type="scientific">Rhizophora mucronata</name>
    <name type="common">Asiatic mangrove</name>
    <dbReference type="NCBI Taxonomy" id="61149"/>
    <lineage>
        <taxon>Eukaryota</taxon>
        <taxon>Viridiplantae</taxon>
        <taxon>Streptophyta</taxon>
        <taxon>Embryophyta</taxon>
        <taxon>Tracheophyta</taxon>
        <taxon>Spermatophyta</taxon>
        <taxon>Magnoliopsida</taxon>
        <taxon>eudicotyledons</taxon>
        <taxon>Gunneridae</taxon>
        <taxon>Pentapetalae</taxon>
        <taxon>rosids</taxon>
        <taxon>fabids</taxon>
        <taxon>Malpighiales</taxon>
        <taxon>Rhizophoraceae</taxon>
        <taxon>Rhizophora</taxon>
    </lineage>
</organism>
<reference evidence="1" key="1">
    <citation type="submission" date="2018-02" db="EMBL/GenBank/DDBJ databases">
        <title>Rhizophora mucronata_Transcriptome.</title>
        <authorList>
            <person name="Meera S.P."/>
            <person name="Sreeshan A."/>
            <person name="Augustine A."/>
        </authorList>
    </citation>
    <scope>NUCLEOTIDE SEQUENCE</scope>
    <source>
        <tissue evidence="1">Leaf</tissue>
    </source>
</reference>